<reference evidence="1" key="1">
    <citation type="submission" date="2020-02" db="EMBL/GenBank/DDBJ databases">
        <authorList>
            <person name="Meier V. D."/>
        </authorList>
    </citation>
    <scope>NUCLEOTIDE SEQUENCE</scope>
    <source>
        <strain evidence="1">AVDCRST_MAG11</strain>
    </source>
</reference>
<sequence length="33" mass="3344">CRASSPRCSRSRACAGGWWRSTAAPAASPAPPA</sequence>
<accession>A0A6J4LHS3</accession>
<name>A0A6J4LHS3_9BACT</name>
<organism evidence="1">
    <name type="scientific">uncultured Gemmatimonadaceae bacterium</name>
    <dbReference type="NCBI Taxonomy" id="246130"/>
    <lineage>
        <taxon>Bacteria</taxon>
        <taxon>Pseudomonadati</taxon>
        <taxon>Gemmatimonadota</taxon>
        <taxon>Gemmatimonadia</taxon>
        <taxon>Gemmatimonadales</taxon>
        <taxon>Gemmatimonadaceae</taxon>
        <taxon>environmental samples</taxon>
    </lineage>
</organism>
<dbReference type="AlphaFoldDB" id="A0A6J4LHS3"/>
<gene>
    <name evidence="1" type="ORF">AVDCRST_MAG11-2571</name>
</gene>
<feature type="non-terminal residue" evidence="1">
    <location>
        <position position="1"/>
    </location>
</feature>
<proteinExistence type="predicted"/>
<protein>
    <submittedName>
        <fullName evidence="1">Uncharacterized protein</fullName>
    </submittedName>
</protein>
<evidence type="ECO:0000313" key="1">
    <source>
        <dbReference type="EMBL" id="CAA9333257.1"/>
    </source>
</evidence>
<dbReference type="EMBL" id="CADCTU010000574">
    <property type="protein sequence ID" value="CAA9333257.1"/>
    <property type="molecule type" value="Genomic_DNA"/>
</dbReference>
<feature type="non-terminal residue" evidence="1">
    <location>
        <position position="33"/>
    </location>
</feature>